<dbReference type="GO" id="GO:0006047">
    <property type="term" value="P:UDP-N-acetylglucosamine metabolic process"/>
    <property type="evidence" value="ECO:0007669"/>
    <property type="project" value="TreeGrafter"/>
</dbReference>
<evidence type="ECO:0000256" key="5">
    <source>
        <dbReference type="ARBA" id="ARBA00022679"/>
    </source>
</evidence>
<dbReference type="GO" id="GO:0006002">
    <property type="term" value="P:fructose 6-phosphate metabolic process"/>
    <property type="evidence" value="ECO:0007669"/>
    <property type="project" value="TreeGrafter"/>
</dbReference>
<dbReference type="Pfam" id="PF13522">
    <property type="entry name" value="GATase_6"/>
    <property type="match status" value="1"/>
</dbReference>
<dbReference type="FunFam" id="3.40.50.10490:FF:000001">
    <property type="entry name" value="Glutamine--fructose-6-phosphate aminotransferase [isomerizing]"/>
    <property type="match status" value="1"/>
</dbReference>
<dbReference type="Pfam" id="PF01380">
    <property type="entry name" value="SIS"/>
    <property type="match status" value="2"/>
</dbReference>
<dbReference type="SUPFAM" id="SSF53697">
    <property type="entry name" value="SIS domain"/>
    <property type="match status" value="1"/>
</dbReference>
<dbReference type="CDD" id="cd05009">
    <property type="entry name" value="SIS_GlmS_GlmD_2"/>
    <property type="match status" value="1"/>
</dbReference>
<dbReference type="CDD" id="cd05008">
    <property type="entry name" value="SIS_GlmS_GlmD_1"/>
    <property type="match status" value="1"/>
</dbReference>
<dbReference type="Gene3D" id="3.60.20.10">
    <property type="entry name" value="Glutamine Phosphoribosylpyrophosphate, subunit 1, domain 1"/>
    <property type="match status" value="1"/>
</dbReference>
<evidence type="ECO:0000256" key="4">
    <source>
        <dbReference type="ARBA" id="ARBA00022576"/>
    </source>
</evidence>
<dbReference type="InterPro" id="IPR035490">
    <property type="entry name" value="GlmS/FrlB_SIS"/>
</dbReference>
<evidence type="ECO:0000256" key="2">
    <source>
        <dbReference type="ARBA" id="ARBA00004775"/>
    </source>
</evidence>
<dbReference type="PANTHER" id="PTHR10937">
    <property type="entry name" value="GLUCOSAMINE--FRUCTOSE-6-PHOSPHATE AMINOTRANSFERASE, ISOMERIZING"/>
    <property type="match status" value="1"/>
</dbReference>
<dbReference type="PhylomeDB" id="A0A0D2WH72"/>
<dbReference type="GO" id="GO:0097367">
    <property type="term" value="F:carbohydrate derivative binding"/>
    <property type="evidence" value="ECO:0007669"/>
    <property type="project" value="InterPro"/>
</dbReference>
<organism evidence="10 11">
    <name type="scientific">Capsaspora owczarzaki (strain ATCC 30864)</name>
    <dbReference type="NCBI Taxonomy" id="595528"/>
    <lineage>
        <taxon>Eukaryota</taxon>
        <taxon>Filasterea</taxon>
        <taxon>Capsaspora</taxon>
    </lineage>
</organism>
<dbReference type="InterPro" id="IPR029055">
    <property type="entry name" value="Ntn_hydrolases_N"/>
</dbReference>
<dbReference type="Gene3D" id="3.40.50.10490">
    <property type="entry name" value="Glucose-6-phosphate isomerase like protein, domain 1"/>
    <property type="match status" value="2"/>
</dbReference>
<dbReference type="eggNOG" id="KOG1268">
    <property type="taxonomic scope" value="Eukaryota"/>
</dbReference>
<dbReference type="InterPro" id="IPR017932">
    <property type="entry name" value="GATase_2_dom"/>
</dbReference>
<dbReference type="PROSITE" id="PS51464">
    <property type="entry name" value="SIS"/>
    <property type="match status" value="2"/>
</dbReference>
<name>A0A0D2WH72_CAPO3</name>
<dbReference type="GO" id="GO:0046349">
    <property type="term" value="P:amino sugar biosynthetic process"/>
    <property type="evidence" value="ECO:0007669"/>
    <property type="project" value="UniProtKB-ARBA"/>
</dbReference>
<reference evidence="11" key="1">
    <citation type="submission" date="2011-02" db="EMBL/GenBank/DDBJ databases">
        <title>The Genome Sequence of Capsaspora owczarzaki ATCC 30864.</title>
        <authorList>
            <person name="Russ C."/>
            <person name="Cuomo C."/>
            <person name="Burger G."/>
            <person name="Gray M.W."/>
            <person name="Holland P.W.H."/>
            <person name="King N."/>
            <person name="Lang F.B.F."/>
            <person name="Roger A.J."/>
            <person name="Ruiz-Trillo I."/>
            <person name="Young S.K."/>
            <person name="Zeng Q."/>
            <person name="Gargeya S."/>
            <person name="Alvarado L."/>
            <person name="Berlin A."/>
            <person name="Chapman S.B."/>
            <person name="Chen Z."/>
            <person name="Freedman E."/>
            <person name="Gellesch M."/>
            <person name="Goldberg J."/>
            <person name="Griggs A."/>
            <person name="Gujja S."/>
            <person name="Heilman E."/>
            <person name="Heiman D."/>
            <person name="Howarth C."/>
            <person name="Mehta T."/>
            <person name="Neiman D."/>
            <person name="Pearson M."/>
            <person name="Roberts A."/>
            <person name="Saif S."/>
            <person name="Shea T."/>
            <person name="Shenoy N."/>
            <person name="Sisk P."/>
            <person name="Stolte C."/>
            <person name="Sykes S."/>
            <person name="White J."/>
            <person name="Yandava C."/>
            <person name="Haas B."/>
            <person name="Nusbaum C."/>
            <person name="Birren B."/>
        </authorList>
    </citation>
    <scope>NUCLEOTIDE SEQUENCE</scope>
    <source>
        <strain evidence="11">ATCC 30864</strain>
    </source>
</reference>
<evidence type="ECO:0000256" key="6">
    <source>
        <dbReference type="ARBA" id="ARBA00022737"/>
    </source>
</evidence>
<keyword evidence="11" id="KW-1185">Reference proteome</keyword>
<keyword evidence="6" id="KW-0677">Repeat</keyword>
<dbReference type="InParanoid" id="A0A0D2WH72"/>
<feature type="domain" description="SIS" evidence="9">
    <location>
        <begin position="359"/>
        <end position="498"/>
    </location>
</feature>
<accession>A0A0D2WH72</accession>
<dbReference type="FunFam" id="3.40.50.10490:FF:000002">
    <property type="entry name" value="Glutamine--fructose-6-phosphate aminotransferase [isomerizing]"/>
    <property type="match status" value="1"/>
</dbReference>
<dbReference type="CDD" id="cd00714">
    <property type="entry name" value="GFAT"/>
    <property type="match status" value="1"/>
</dbReference>
<dbReference type="RefSeq" id="XP_004365355.1">
    <property type="nucleotide sequence ID" value="XM_004365298.2"/>
</dbReference>
<dbReference type="OrthoDB" id="15235at2759"/>
<dbReference type="InterPro" id="IPR046348">
    <property type="entry name" value="SIS_dom_sf"/>
</dbReference>
<dbReference type="InterPro" id="IPR001347">
    <property type="entry name" value="SIS_dom"/>
</dbReference>
<feature type="domain" description="SIS" evidence="9">
    <location>
        <begin position="530"/>
        <end position="672"/>
    </location>
</feature>
<proteinExistence type="predicted"/>
<dbReference type="SUPFAM" id="SSF56235">
    <property type="entry name" value="N-terminal nucleophile aminohydrolases (Ntn hydrolases)"/>
    <property type="match status" value="1"/>
</dbReference>
<sequence length="682" mass="75432">MCGIFGYVLNNVIKDRQSILETLFMGLARLEYRGYDSAGIAFDDDDGNIQIAKQQGKVADLERSVFQVKHIDFDHDFLYHVAVAHTRWATHGAPSAVNSHPHRSDVNNEFIVVHNGIITNFKEIKTLLEKKGYVFESDTDTEVLAKLVKFVYDNLKTDTGREPTFSQVIEIALREIQGAFALLFKSVHYPFEAVGCRRGSPLLIGIRTKHKFTTDEVPVLTETSDAGIVSINPGYRRSQSFLNFSSADGQTSPRVEYFLASDACAIVEFTNRVVELQDNDIAWISNGSLAIRQLRTEEVLSSSRRIHTLELELHDIMKGDYGTFMQKEIFEQPESVFNTMRGRLDFETESLRLGGIQANVVAIRRAKRILFIACGTSHHSALAVRALFEEAWEKPVFVEIASDFIDRKPPIFRDDVCVFISQSGETADTLNALRYCKDHDALCIGVVNAVGSCIARETHCGVHLNAGPEISVASTKAFTSQVVALTMIALLVGQSLALFQDRSRAIIKDLHMLPDIIRKVLAMNEQILTIAKECSKQQSILLLGRGGQYAAVLEGALKIKELAYIHAEGIHAGDVKYGPMALVNQARCIIFLALRDSHFNRTKAALAQIADCGAKPVVLCSIGDRAELSPFASSVLELPIVDEALQSVTSVIALQLLAFHIGVLRDNAVDTPRNLAKSVTVE</sequence>
<evidence type="ECO:0000256" key="1">
    <source>
        <dbReference type="ARBA" id="ARBA00001031"/>
    </source>
</evidence>
<dbReference type="AlphaFoldDB" id="A0A0D2WH72"/>
<dbReference type="GO" id="GO:0006487">
    <property type="term" value="P:protein N-linked glycosylation"/>
    <property type="evidence" value="ECO:0007669"/>
    <property type="project" value="TreeGrafter"/>
</dbReference>
<dbReference type="InterPro" id="IPR035466">
    <property type="entry name" value="GlmS/AgaS_SIS"/>
</dbReference>
<keyword evidence="7" id="KW-0315">Glutamine amidotransferase</keyword>
<protein>
    <recommendedName>
        <fullName evidence="3">glutamine--fructose-6-phosphate transaminase (isomerizing)</fullName>
        <ecNumber evidence="3">2.6.1.16</ecNumber>
    </recommendedName>
</protein>
<dbReference type="PROSITE" id="PS51278">
    <property type="entry name" value="GATASE_TYPE_2"/>
    <property type="match status" value="1"/>
</dbReference>
<evidence type="ECO:0000259" key="9">
    <source>
        <dbReference type="PROSITE" id="PS51464"/>
    </source>
</evidence>
<dbReference type="PANTHER" id="PTHR10937:SF0">
    <property type="entry name" value="GLUTAMINE--FRUCTOSE-6-PHOSPHATE TRANSAMINASE (ISOMERIZING)"/>
    <property type="match status" value="1"/>
</dbReference>
<dbReference type="NCBIfam" id="NF001484">
    <property type="entry name" value="PRK00331.1"/>
    <property type="match status" value="1"/>
</dbReference>
<feature type="domain" description="Glutamine amidotransferase type-2" evidence="8">
    <location>
        <begin position="2"/>
        <end position="287"/>
    </location>
</feature>
<dbReference type="EC" id="2.6.1.16" evidence="3"/>
<comment type="pathway">
    <text evidence="2">Nucleotide-sugar biosynthesis; UDP-N-acetyl-alpha-D-glucosamine biosynthesis; alpha-D-glucosamine 6-phosphate from D-fructose 6-phosphate: step 1/1.</text>
</comment>
<dbReference type="Proteomes" id="UP000008743">
    <property type="component" value="Unassembled WGS sequence"/>
</dbReference>
<dbReference type="GO" id="GO:0004360">
    <property type="term" value="F:glutamine-fructose-6-phosphate transaminase (isomerizing) activity"/>
    <property type="evidence" value="ECO:0007669"/>
    <property type="project" value="UniProtKB-EC"/>
</dbReference>
<dbReference type="STRING" id="595528.A0A0D2WH72"/>
<evidence type="ECO:0000259" key="8">
    <source>
        <dbReference type="PROSITE" id="PS51278"/>
    </source>
</evidence>
<dbReference type="FunFam" id="3.60.20.10:FF:000052">
    <property type="entry name" value="Glutamine--fructose-6-phosphate aminotransferase [isomerizing] 2"/>
    <property type="match status" value="1"/>
</dbReference>
<dbReference type="EMBL" id="KE346360">
    <property type="protein sequence ID" value="KJE88910.1"/>
    <property type="molecule type" value="Genomic_DNA"/>
</dbReference>
<keyword evidence="4 10" id="KW-0032">Aminotransferase</keyword>
<evidence type="ECO:0000256" key="7">
    <source>
        <dbReference type="ARBA" id="ARBA00022962"/>
    </source>
</evidence>
<evidence type="ECO:0000256" key="3">
    <source>
        <dbReference type="ARBA" id="ARBA00012916"/>
    </source>
</evidence>
<dbReference type="FunCoup" id="A0A0D2WH72">
    <property type="interactions" value="93"/>
</dbReference>
<evidence type="ECO:0000313" key="11">
    <source>
        <dbReference type="Proteomes" id="UP000008743"/>
    </source>
</evidence>
<keyword evidence="5 10" id="KW-0808">Transferase</keyword>
<comment type="catalytic activity">
    <reaction evidence="1">
        <text>D-fructose 6-phosphate + L-glutamine = D-glucosamine 6-phosphate + L-glutamate</text>
        <dbReference type="Rhea" id="RHEA:13237"/>
        <dbReference type="ChEBI" id="CHEBI:29985"/>
        <dbReference type="ChEBI" id="CHEBI:58359"/>
        <dbReference type="ChEBI" id="CHEBI:58725"/>
        <dbReference type="ChEBI" id="CHEBI:61527"/>
        <dbReference type="EC" id="2.6.1.16"/>
    </reaction>
</comment>
<gene>
    <name evidence="10" type="ORF">CAOG_000484</name>
</gene>
<dbReference type="InterPro" id="IPR047084">
    <property type="entry name" value="GFAT_N"/>
</dbReference>
<dbReference type="OMA" id="GCTAKYW"/>
<evidence type="ECO:0000313" key="10">
    <source>
        <dbReference type="EMBL" id="KJE88910.1"/>
    </source>
</evidence>